<dbReference type="STRING" id="1043004.A0A074WVN3"/>
<accession>A0A074WVN3</accession>
<sequence>MLLVIDTAHQQLPVQHITCIIFDSTTSNPPLSLDVSDFANIITMAEHSTSVYNSRLFTFRASENGATTTVHSGAVAAVSAPLKLLMEQETPDGPRTSATLHGVREEDLLRFCDFCYTGTYTDPYPIVVKLAAPAIESGASEGNGTGVGNSTALIITDDSGVQPPAAKRPRTASPAHSLTGFGRPSMLGAAPAPEVATSLNLNNKMKLHGVFANTPYTTAVPHVFGTTTKKSNGMPVNENHTNVLIAHAAMHSLAVNYEITKLKKLSLQKLADKMMRFDCKPERVGDVLALVRWVYTTNAEMPGDMPELKDLVVRYVVSEVSGFGGTKEFGDLLIDGGEFVKDFWGMVFNNLL</sequence>
<feature type="region of interest" description="Disordered" evidence="1">
    <location>
        <begin position="160"/>
        <end position="184"/>
    </location>
</feature>
<dbReference type="OrthoDB" id="9997739at2759"/>
<name>A0A074WVN3_9PEZI</name>
<gene>
    <name evidence="2" type="ORF">M436DRAFT_79995</name>
</gene>
<evidence type="ECO:0000313" key="3">
    <source>
        <dbReference type="Proteomes" id="UP000027730"/>
    </source>
</evidence>
<proteinExistence type="predicted"/>
<reference evidence="2 3" key="1">
    <citation type="journal article" date="2014" name="BMC Genomics">
        <title>Genome sequencing of four Aureobasidium pullulans varieties: biotechnological potential, stress tolerance, and description of new species.</title>
        <authorList>
            <person name="Gostin Ar C."/>
            <person name="Ohm R.A."/>
            <person name="Kogej T."/>
            <person name="Sonjak S."/>
            <person name="Turk M."/>
            <person name="Zajc J."/>
            <person name="Zalar P."/>
            <person name="Grube M."/>
            <person name="Sun H."/>
            <person name="Han J."/>
            <person name="Sharma A."/>
            <person name="Chiniquy J."/>
            <person name="Ngan C.Y."/>
            <person name="Lipzen A."/>
            <person name="Barry K."/>
            <person name="Grigoriev I.V."/>
            <person name="Gunde-Cimerman N."/>
        </authorList>
    </citation>
    <scope>NUCLEOTIDE SEQUENCE [LARGE SCALE GENOMIC DNA]</scope>
    <source>
        <strain evidence="2 3">CBS 147.97</strain>
    </source>
</reference>
<evidence type="ECO:0008006" key="4">
    <source>
        <dbReference type="Google" id="ProtNLM"/>
    </source>
</evidence>
<dbReference type="RefSeq" id="XP_013429891.1">
    <property type="nucleotide sequence ID" value="XM_013574437.1"/>
</dbReference>
<dbReference type="AlphaFoldDB" id="A0A074WVN3"/>
<keyword evidence="3" id="KW-1185">Reference proteome</keyword>
<evidence type="ECO:0000256" key="1">
    <source>
        <dbReference type="SAM" id="MobiDB-lite"/>
    </source>
</evidence>
<dbReference type="Proteomes" id="UP000027730">
    <property type="component" value="Unassembled WGS sequence"/>
</dbReference>
<dbReference type="EMBL" id="KL584705">
    <property type="protein sequence ID" value="KEQ75589.1"/>
    <property type="molecule type" value="Genomic_DNA"/>
</dbReference>
<protein>
    <recommendedName>
        <fullName evidence="4">BTB domain-containing protein</fullName>
    </recommendedName>
</protein>
<organism evidence="2 3">
    <name type="scientific">Aureobasidium namibiae CBS 147.97</name>
    <dbReference type="NCBI Taxonomy" id="1043004"/>
    <lineage>
        <taxon>Eukaryota</taxon>
        <taxon>Fungi</taxon>
        <taxon>Dikarya</taxon>
        <taxon>Ascomycota</taxon>
        <taxon>Pezizomycotina</taxon>
        <taxon>Dothideomycetes</taxon>
        <taxon>Dothideomycetidae</taxon>
        <taxon>Dothideales</taxon>
        <taxon>Saccotheciaceae</taxon>
        <taxon>Aureobasidium</taxon>
    </lineage>
</organism>
<evidence type="ECO:0000313" key="2">
    <source>
        <dbReference type="EMBL" id="KEQ75589.1"/>
    </source>
</evidence>
<dbReference type="HOGENOM" id="CLU_056399_2_1_1"/>
<dbReference type="GeneID" id="25416536"/>